<dbReference type="SUPFAM" id="SSF140984">
    <property type="entry name" value="PTPA-like"/>
    <property type="match status" value="1"/>
</dbReference>
<dbReference type="GO" id="GO:0000159">
    <property type="term" value="C:protein phosphatase type 2A complex"/>
    <property type="evidence" value="ECO:0007669"/>
    <property type="project" value="TreeGrafter"/>
</dbReference>
<feature type="compositionally biased region" description="Basic and acidic residues" evidence="9">
    <location>
        <begin position="1"/>
        <end position="11"/>
    </location>
</feature>
<protein>
    <recommendedName>
        <fullName evidence="8">Serine/threonine-protein phosphatase 2A activator</fullName>
        <ecNumber evidence="8">5.2.1.8</ecNumber>
    </recommendedName>
    <alternativeName>
        <fullName evidence="8">Phosphotyrosyl phosphatase activator</fullName>
    </alternativeName>
</protein>
<comment type="function">
    <text evidence="7">PPIases accelerate the folding of proteins. It catalyzes the cis-trans isomerization of proline imidic peptide bonds in oligopeptides. Acts as a regulatory subunit for PP2A-like phosphatases modulating their activity or substrate specificity, probably by inducing a conformational change in the catalytic subunit, a direct target of the PPIase. Can reactivate inactive phosphatase PP2A-phosphatase methylesterase complexes (PP2Ai) in presence of ATP and Mg(2+) by dissociating the inactive form from the complex.</text>
</comment>
<dbReference type="EMBL" id="CP144519">
    <property type="protein sequence ID" value="WWC66812.1"/>
    <property type="molecule type" value="Genomic_DNA"/>
</dbReference>
<evidence type="ECO:0000256" key="4">
    <source>
        <dbReference type="ARBA" id="ARBA00022490"/>
    </source>
</evidence>
<dbReference type="PIRSF" id="PIRSF016325">
    <property type="entry name" value="Phstyr_phstse_ac"/>
    <property type="match status" value="1"/>
</dbReference>
<dbReference type="AlphaFoldDB" id="A0AAJ8L0E3"/>
<dbReference type="GO" id="GO:0005737">
    <property type="term" value="C:cytoplasm"/>
    <property type="evidence" value="ECO:0007669"/>
    <property type="project" value="UniProtKB-SubCell"/>
</dbReference>
<dbReference type="InterPro" id="IPR004327">
    <property type="entry name" value="Phstyr_phstse_ac"/>
</dbReference>
<evidence type="ECO:0000256" key="3">
    <source>
        <dbReference type="ARBA" id="ARBA00011019"/>
    </source>
</evidence>
<evidence type="ECO:0000256" key="7">
    <source>
        <dbReference type="ARBA" id="ARBA00025287"/>
    </source>
</evidence>
<keyword evidence="11" id="KW-1185">Reference proteome</keyword>
<dbReference type="EC" id="5.2.1.8" evidence="8"/>
<sequence length="377" mass="42220">MTNRIGDHLNEFSKNGESSRSQGVYLPTNPAIPRQCLNTDSAVSQWHTTPGYQAFWGWIKRRCERIRGKDILRGEYQGSSEGINILLKMLDSMMSWVREVPIQPQSNQRFGYLAFRTYIKLVEERLPNLFTSSTIPDHLLDQLLPLFLNSYAFGHPVRIDYGTGHELAFILGLWVCVVSGWIGGEGPKEVEEDELILRVFTKYLDLTTLLQKTYRLEPAGSHGVWGLDDYCFLPYLFGSAQLLDGQLSPPQTLALASSYKSRAIDPSSSSAPPDDIKDLYTLSLYHLALFKTGAAFSEHSPMLHSLSQMPNWVKIHSGLRKMFTGEVTGKRVVVQGLHLGGWLWGEDLPEAGRLEGTNNGSIPFTSVGEGTKAPWAR</sequence>
<comment type="subcellular location">
    <subcellularLocation>
        <location evidence="2 8">Cytoplasm</location>
    </subcellularLocation>
</comment>
<evidence type="ECO:0000256" key="2">
    <source>
        <dbReference type="ARBA" id="ARBA00004496"/>
    </source>
</evidence>
<keyword evidence="5 8" id="KW-0697">Rotamase</keyword>
<dbReference type="PANTHER" id="PTHR10012">
    <property type="entry name" value="SERINE/THREONINE-PROTEIN PHOSPHATASE 2A REGULATORY SUBUNIT B"/>
    <property type="match status" value="1"/>
</dbReference>
<dbReference type="InterPro" id="IPR043170">
    <property type="entry name" value="PTPA_C_lid"/>
</dbReference>
<organism evidence="10 11">
    <name type="scientific">Kwoniella pini CBS 10737</name>
    <dbReference type="NCBI Taxonomy" id="1296096"/>
    <lineage>
        <taxon>Eukaryota</taxon>
        <taxon>Fungi</taxon>
        <taxon>Dikarya</taxon>
        <taxon>Basidiomycota</taxon>
        <taxon>Agaricomycotina</taxon>
        <taxon>Tremellomycetes</taxon>
        <taxon>Tremellales</taxon>
        <taxon>Cryptococcaceae</taxon>
        <taxon>Kwoniella</taxon>
    </lineage>
</organism>
<feature type="region of interest" description="Disordered" evidence="9">
    <location>
        <begin position="1"/>
        <end position="22"/>
    </location>
</feature>
<dbReference type="GeneID" id="30168977"/>
<dbReference type="RefSeq" id="XP_070058361.1">
    <property type="nucleotide sequence ID" value="XM_070202260.1"/>
</dbReference>
<reference evidence="10" key="2">
    <citation type="submission" date="2024-02" db="EMBL/GenBank/DDBJ databases">
        <title>Comparative genomics of Cryptococcus and Kwoniella reveals pathogenesis evolution and contrasting modes of karyotype evolution via chromosome fusion or intercentromeric recombination.</title>
        <authorList>
            <person name="Coelho M.A."/>
            <person name="David-Palma M."/>
            <person name="Shea T."/>
            <person name="Bowers K."/>
            <person name="McGinley-Smith S."/>
            <person name="Mohammad A.W."/>
            <person name="Gnirke A."/>
            <person name="Yurkov A.M."/>
            <person name="Nowrousian M."/>
            <person name="Sun S."/>
            <person name="Cuomo C.A."/>
            <person name="Heitman J."/>
        </authorList>
    </citation>
    <scope>NUCLEOTIDE SEQUENCE</scope>
    <source>
        <strain evidence="10">CBS 10737</strain>
    </source>
</reference>
<dbReference type="GO" id="GO:0008160">
    <property type="term" value="F:protein tyrosine phosphatase activator activity"/>
    <property type="evidence" value="ECO:0007669"/>
    <property type="project" value="TreeGrafter"/>
</dbReference>
<accession>A0AAJ8L0E3</accession>
<comment type="similarity">
    <text evidence="3 8">Belongs to the PTPA-type PPIase family.</text>
</comment>
<dbReference type="Pfam" id="PF03095">
    <property type="entry name" value="PTPA"/>
    <property type="match status" value="1"/>
</dbReference>
<dbReference type="GO" id="GO:0007052">
    <property type="term" value="P:mitotic spindle organization"/>
    <property type="evidence" value="ECO:0007669"/>
    <property type="project" value="TreeGrafter"/>
</dbReference>
<reference evidence="10" key="1">
    <citation type="submission" date="2013-07" db="EMBL/GenBank/DDBJ databases">
        <authorList>
            <consortium name="The Broad Institute Genome Sequencing Platform"/>
            <person name="Cuomo C."/>
            <person name="Litvintseva A."/>
            <person name="Chen Y."/>
            <person name="Heitman J."/>
            <person name="Sun S."/>
            <person name="Springer D."/>
            <person name="Dromer F."/>
            <person name="Young S.K."/>
            <person name="Zeng Q."/>
            <person name="Gargeya S."/>
            <person name="Fitzgerald M."/>
            <person name="Abouelleil A."/>
            <person name="Alvarado L."/>
            <person name="Berlin A.M."/>
            <person name="Chapman S.B."/>
            <person name="Dewar J."/>
            <person name="Goldberg J."/>
            <person name="Griggs A."/>
            <person name="Gujja S."/>
            <person name="Hansen M."/>
            <person name="Howarth C."/>
            <person name="Imamovic A."/>
            <person name="Larimer J."/>
            <person name="McCowan C."/>
            <person name="Murphy C."/>
            <person name="Pearson M."/>
            <person name="Priest M."/>
            <person name="Roberts A."/>
            <person name="Saif S."/>
            <person name="Shea T."/>
            <person name="Sykes S."/>
            <person name="Wortman J."/>
            <person name="Nusbaum C."/>
            <person name="Birren B."/>
        </authorList>
    </citation>
    <scope>NUCLEOTIDE SEQUENCE</scope>
    <source>
        <strain evidence="10">CBS 10737</strain>
    </source>
</reference>
<feature type="region of interest" description="Disordered" evidence="9">
    <location>
        <begin position="355"/>
        <end position="377"/>
    </location>
</feature>
<dbReference type="InterPro" id="IPR037218">
    <property type="entry name" value="PTPA_sf"/>
</dbReference>
<keyword evidence="6 8" id="KW-0413">Isomerase</keyword>
<keyword evidence="4 8" id="KW-0963">Cytoplasm</keyword>
<evidence type="ECO:0000313" key="10">
    <source>
        <dbReference type="EMBL" id="WWC66812.1"/>
    </source>
</evidence>
<gene>
    <name evidence="10" type="ORF">I206_100719</name>
</gene>
<evidence type="ECO:0000256" key="9">
    <source>
        <dbReference type="SAM" id="MobiDB-lite"/>
    </source>
</evidence>
<evidence type="ECO:0000313" key="11">
    <source>
        <dbReference type="Proteomes" id="UP000094020"/>
    </source>
</evidence>
<dbReference type="PANTHER" id="PTHR10012:SF5">
    <property type="entry name" value="SERINE_THREONINE-PROTEIN PHOSPHATASE 2A ACTIVATOR 2"/>
    <property type="match status" value="1"/>
</dbReference>
<proteinExistence type="inferred from homology"/>
<dbReference type="GO" id="GO:0003755">
    <property type="term" value="F:peptidyl-prolyl cis-trans isomerase activity"/>
    <property type="evidence" value="ECO:0007669"/>
    <property type="project" value="UniProtKB-KW"/>
</dbReference>
<dbReference type="KEGG" id="kpin:30168977"/>
<dbReference type="Proteomes" id="UP000094020">
    <property type="component" value="Chromosome 1"/>
</dbReference>
<evidence type="ECO:0000256" key="8">
    <source>
        <dbReference type="RuleBase" id="RU361210"/>
    </source>
</evidence>
<evidence type="ECO:0000256" key="6">
    <source>
        <dbReference type="ARBA" id="ARBA00023235"/>
    </source>
</evidence>
<name>A0AAJ8L0E3_9TREE</name>
<dbReference type="Gene3D" id="1.20.120.1150">
    <property type="match status" value="1"/>
</dbReference>
<feature type="compositionally biased region" description="Polar residues" evidence="9">
    <location>
        <begin position="12"/>
        <end position="22"/>
    </location>
</feature>
<comment type="catalytic activity">
    <reaction evidence="1 8">
        <text>[protein]-peptidylproline (omega=180) = [protein]-peptidylproline (omega=0)</text>
        <dbReference type="Rhea" id="RHEA:16237"/>
        <dbReference type="Rhea" id="RHEA-COMP:10747"/>
        <dbReference type="Rhea" id="RHEA-COMP:10748"/>
        <dbReference type="ChEBI" id="CHEBI:83833"/>
        <dbReference type="ChEBI" id="CHEBI:83834"/>
        <dbReference type="EC" id="5.2.1.8"/>
    </reaction>
</comment>
<evidence type="ECO:0000256" key="5">
    <source>
        <dbReference type="ARBA" id="ARBA00023110"/>
    </source>
</evidence>
<dbReference type="GO" id="GO:0005634">
    <property type="term" value="C:nucleus"/>
    <property type="evidence" value="ECO:0007669"/>
    <property type="project" value="TreeGrafter"/>
</dbReference>
<evidence type="ECO:0000256" key="1">
    <source>
        <dbReference type="ARBA" id="ARBA00000971"/>
    </source>
</evidence>